<protein>
    <submittedName>
        <fullName evidence="1">Uncharacterized protein</fullName>
    </submittedName>
</protein>
<name>A0A9Y2L053_9RHOB</name>
<dbReference type="RefSeq" id="WP_270921217.1">
    <property type="nucleotide sequence ID" value="NZ_CP127247.1"/>
</dbReference>
<keyword evidence="2" id="KW-1185">Reference proteome</keyword>
<organism evidence="1 2">
    <name type="scientific">Parasedimentitalea psychrophila</name>
    <dbReference type="NCBI Taxonomy" id="2997337"/>
    <lineage>
        <taxon>Bacteria</taxon>
        <taxon>Pseudomonadati</taxon>
        <taxon>Pseudomonadota</taxon>
        <taxon>Alphaproteobacteria</taxon>
        <taxon>Rhodobacterales</taxon>
        <taxon>Paracoccaceae</taxon>
        <taxon>Parasedimentitalea</taxon>
    </lineage>
</organism>
<dbReference type="KEGG" id="ppso:QPJ95_17695"/>
<accession>A0A9Y2L053</accession>
<evidence type="ECO:0000313" key="1">
    <source>
        <dbReference type="EMBL" id="WIY24394.1"/>
    </source>
</evidence>
<gene>
    <name evidence="1" type="ORF">QPJ95_17695</name>
</gene>
<evidence type="ECO:0000313" key="2">
    <source>
        <dbReference type="Proteomes" id="UP001238334"/>
    </source>
</evidence>
<reference evidence="1 2" key="1">
    <citation type="submission" date="2023-06" db="EMBL/GenBank/DDBJ databases">
        <title>Parasedimentitalea psychrophila sp. nov., a psychrophilic bacterium isolated from deep-sea sediment.</title>
        <authorList>
            <person name="Li A."/>
        </authorList>
    </citation>
    <scope>NUCLEOTIDE SEQUENCE [LARGE SCALE GENOMIC DNA]</scope>
    <source>
        <strain evidence="1 2">QS115</strain>
    </source>
</reference>
<sequence length="125" mass="14015">MVPTTCRRTIAHLKLVPPEQKGISLDNRFEKKAFWRKFEAQGYPMYKRLSAILCVFAIFSMSACTGVSVRNAARSQSQAYKAQGAVAEQRLEFVKNYQDCIAKAGENLQQVEACDVYLKSAEALS</sequence>
<dbReference type="EMBL" id="CP127247">
    <property type="protein sequence ID" value="WIY24394.1"/>
    <property type="molecule type" value="Genomic_DNA"/>
</dbReference>
<dbReference type="AlphaFoldDB" id="A0A9Y2L053"/>
<dbReference type="Proteomes" id="UP001238334">
    <property type="component" value="Chromosome"/>
</dbReference>
<proteinExistence type="predicted"/>